<dbReference type="AlphaFoldDB" id="A0A0W8I0P9"/>
<sequence>MAVDVDWARVATEFHRDRDVIATRTAINASRVDLAEFTGAVEGLVSGPDRDPAAVTAAVRGLWSQAARQPGASFLLGFSLYAEVQHGWELSADTDNMAVLIESVRETWLTARTAVDDGQERALVDLLVRHLGDLLAAFEMENGLNCSCALETIQAAGQVADGTAAVLADLDALTGDAPTTHGVAGAGAAPVTPAGLLRRVLEAHHLYFDGVRLSAQTILEHVLGEVEVEEVEARAAALQQALMDERLAVDVYQSELRAHVMALTALAARLRSTALSGLTFPGLKVTYVVPFTARGATDNLARDNERLVAAVRRHGHRLIGTGPLAPLQVRDLELSDIWSHGRDEVFSEATESELEPTAYQVVTAVLPDLWIQPRAPGLPRLGPYRVEIRFSSFGNHHVRVSGPVQPADDDRPPGYHDLNQALRRGSGFMGAEDVVLDSGGQVHGSVGQLAAAVVEMVSGWDDLLEVRKLRCHVDPAIDTHALITVPEAFVRTPTEPGAPPVSVEATGEQILDAVGPLLLIPAERTAAGLEEWLRYADPGLDADIPNFLGQLAPLDSLAVQTARSTCLYTPGLPDWSLLGTSELVEFVVSSRALIRQWNNHLQEAVDVATTMLRRRLAGESLKTDEVRLLRLRLADHGALIRQQRALLHSEELARSPGHRHILDNLLHTSGASRLEAELATSIGELDELYTQLGDDAAAVEEARTAAYQNLVGLILFVLALFSLADLFGFVNDSVFPARTPTAVVAAELVTYALAIVGLAVWGVIGYRRSTRG</sequence>
<evidence type="ECO:0000313" key="3">
    <source>
        <dbReference type="Proteomes" id="UP000054837"/>
    </source>
</evidence>
<dbReference type="EMBL" id="LQBL01000033">
    <property type="protein sequence ID" value="KUG51162.1"/>
    <property type="molecule type" value="Genomic_DNA"/>
</dbReference>
<keyword evidence="1" id="KW-1133">Transmembrane helix</keyword>
<proteinExistence type="predicted"/>
<dbReference type="STRING" id="767452.AVL62_13065"/>
<dbReference type="Proteomes" id="UP000054837">
    <property type="component" value="Unassembled WGS sequence"/>
</dbReference>
<evidence type="ECO:0000313" key="2">
    <source>
        <dbReference type="EMBL" id="KUG51162.1"/>
    </source>
</evidence>
<accession>A0A0W8I0P9</accession>
<comment type="caution">
    <text evidence="2">The sequence shown here is derived from an EMBL/GenBank/DDBJ whole genome shotgun (WGS) entry which is preliminary data.</text>
</comment>
<keyword evidence="1" id="KW-0812">Transmembrane</keyword>
<keyword evidence="3" id="KW-1185">Reference proteome</keyword>
<protein>
    <submittedName>
        <fullName evidence="2">Uncharacterized protein</fullName>
    </submittedName>
</protein>
<evidence type="ECO:0000256" key="1">
    <source>
        <dbReference type="SAM" id="Phobius"/>
    </source>
</evidence>
<feature type="transmembrane region" description="Helical" evidence="1">
    <location>
        <begin position="710"/>
        <end position="730"/>
    </location>
</feature>
<gene>
    <name evidence="2" type="ORF">AVL62_13065</name>
</gene>
<feature type="transmembrane region" description="Helical" evidence="1">
    <location>
        <begin position="742"/>
        <end position="764"/>
    </location>
</feature>
<organism evidence="2 3">
    <name type="scientific">Serinicoccus chungangensis</name>
    <dbReference type="NCBI Taxonomy" id="767452"/>
    <lineage>
        <taxon>Bacteria</taxon>
        <taxon>Bacillati</taxon>
        <taxon>Actinomycetota</taxon>
        <taxon>Actinomycetes</taxon>
        <taxon>Micrococcales</taxon>
        <taxon>Ornithinimicrobiaceae</taxon>
        <taxon>Serinicoccus</taxon>
    </lineage>
</organism>
<keyword evidence="1" id="KW-0472">Membrane</keyword>
<reference evidence="2 3" key="1">
    <citation type="submission" date="2015-12" db="EMBL/GenBank/DDBJ databases">
        <title>Serinicoccus chungangenesis strain CD08_5 genome sequencing and assembly.</title>
        <authorList>
            <person name="Chander A.M."/>
            <person name="Kaur G."/>
            <person name="Nair G.R."/>
            <person name="Dhawan D.K."/>
            <person name="Kochhar R.K."/>
            <person name="Mayilraj S."/>
            <person name="Bhadada S.K."/>
        </authorList>
    </citation>
    <scope>NUCLEOTIDE SEQUENCE [LARGE SCALE GENOMIC DNA]</scope>
    <source>
        <strain evidence="2 3">CD08_5</strain>
    </source>
</reference>
<name>A0A0W8I0P9_9MICO</name>